<protein>
    <submittedName>
        <fullName evidence="10">Binding-protein-dependent transport systems inner membrane component</fullName>
    </submittedName>
</protein>
<dbReference type="GO" id="GO:0005886">
    <property type="term" value="C:plasma membrane"/>
    <property type="evidence" value="ECO:0007669"/>
    <property type="project" value="UniProtKB-SubCell"/>
</dbReference>
<reference evidence="10" key="1">
    <citation type="submission" date="2009-10" db="EMBL/GenBank/DDBJ databases">
        <title>Complete sequence of Bacillus selenitireducens MLS10.</title>
        <authorList>
            <consortium name="US DOE Joint Genome Institute"/>
            <person name="Lucas S."/>
            <person name="Copeland A."/>
            <person name="Lapidus A."/>
            <person name="Glavina del Rio T."/>
            <person name="Dalin E."/>
            <person name="Tice H."/>
            <person name="Bruce D."/>
            <person name="Goodwin L."/>
            <person name="Pitluck S."/>
            <person name="Sims D."/>
            <person name="Brettin T."/>
            <person name="Detter J.C."/>
            <person name="Han C."/>
            <person name="Larimer F."/>
            <person name="Land M."/>
            <person name="Hauser L."/>
            <person name="Kyrpides N."/>
            <person name="Ovchinnikova G."/>
            <person name="Stolz J."/>
        </authorList>
    </citation>
    <scope>NUCLEOTIDE SEQUENCE [LARGE SCALE GENOMIC DNA]</scope>
    <source>
        <strain evidence="10">MLS10</strain>
    </source>
</reference>
<keyword evidence="6 8" id="KW-1133">Transmembrane helix</keyword>
<dbReference type="PROSITE" id="PS50928">
    <property type="entry name" value="ABC_TM1"/>
    <property type="match status" value="1"/>
</dbReference>
<keyword evidence="3" id="KW-1003">Cell membrane</keyword>
<keyword evidence="2 8" id="KW-0813">Transport</keyword>
<dbReference type="KEGG" id="bse:Bsel_3275"/>
<evidence type="ECO:0000256" key="1">
    <source>
        <dbReference type="ARBA" id="ARBA00004429"/>
    </source>
</evidence>
<dbReference type="PANTHER" id="PTHR43357:SF4">
    <property type="entry name" value="INNER MEMBRANE ABC TRANSPORTER PERMEASE PROTEIN YDCV"/>
    <property type="match status" value="1"/>
</dbReference>
<dbReference type="Pfam" id="PF00528">
    <property type="entry name" value="BPD_transp_1"/>
    <property type="match status" value="1"/>
</dbReference>
<dbReference type="PANTHER" id="PTHR43357">
    <property type="entry name" value="INNER MEMBRANE ABC TRANSPORTER PERMEASE PROTEIN YDCV"/>
    <property type="match status" value="1"/>
</dbReference>
<feature type="domain" description="ABC transmembrane type-1" evidence="9">
    <location>
        <begin position="73"/>
        <end position="261"/>
    </location>
</feature>
<comment type="similarity">
    <text evidence="8">Belongs to the binding-protein-dependent transport system permease family.</text>
</comment>
<feature type="transmembrane region" description="Helical" evidence="8">
    <location>
        <begin position="201"/>
        <end position="221"/>
    </location>
</feature>
<dbReference type="SUPFAM" id="SSF161098">
    <property type="entry name" value="MetI-like"/>
    <property type="match status" value="1"/>
</dbReference>
<dbReference type="HOGENOM" id="CLU_016047_3_1_9"/>
<evidence type="ECO:0000259" key="9">
    <source>
        <dbReference type="PROSITE" id="PS50928"/>
    </source>
</evidence>
<sequence length="275" mass="31075">MGDKKGGTAMNIPRRVSKVFWFLVLFLIFVAPLLLMTARSISFRWSWPDIYPETISFRAWEVIFRDSDIIWAIAVTIFIATVVVILNFMLAVPAAYGLSRYRFRGKPFIEAVLMLPILVPVLAIAMGMHLTMIRLGLADSATGVILIHLMPTIPYAVRVMKAGFDRLSPDWEEQCSTLGVNRWRLFWTMLVPQIIPSIRSMAVLVFVISLSQYVLTLIIGGGRIMTLPMIYYPYFTSGDGAVVAGFSVLFALLPIVFLIVFEGLLRLYMTILQRP</sequence>
<dbReference type="STRING" id="439292.Bsel_3275"/>
<dbReference type="Proteomes" id="UP000000271">
    <property type="component" value="Chromosome"/>
</dbReference>
<evidence type="ECO:0000256" key="6">
    <source>
        <dbReference type="ARBA" id="ARBA00022989"/>
    </source>
</evidence>
<name>D6Y1H0_BACIE</name>
<dbReference type="EMBL" id="CP001791">
    <property type="protein sequence ID" value="ADI00757.1"/>
    <property type="molecule type" value="Genomic_DNA"/>
</dbReference>
<evidence type="ECO:0000256" key="7">
    <source>
        <dbReference type="ARBA" id="ARBA00023136"/>
    </source>
</evidence>
<evidence type="ECO:0000313" key="11">
    <source>
        <dbReference type="Proteomes" id="UP000000271"/>
    </source>
</evidence>
<accession>D6Y1H0</accession>
<feature type="transmembrane region" description="Helical" evidence="8">
    <location>
        <begin position="108"/>
        <end position="128"/>
    </location>
</feature>
<dbReference type="RefSeq" id="WP_013174161.1">
    <property type="nucleotide sequence ID" value="NC_014219.1"/>
</dbReference>
<evidence type="ECO:0000256" key="2">
    <source>
        <dbReference type="ARBA" id="ARBA00022448"/>
    </source>
</evidence>
<dbReference type="GO" id="GO:0055085">
    <property type="term" value="P:transmembrane transport"/>
    <property type="evidence" value="ECO:0007669"/>
    <property type="project" value="InterPro"/>
</dbReference>
<dbReference type="CDD" id="cd06261">
    <property type="entry name" value="TM_PBP2"/>
    <property type="match status" value="1"/>
</dbReference>
<dbReference type="InterPro" id="IPR035906">
    <property type="entry name" value="MetI-like_sf"/>
</dbReference>
<evidence type="ECO:0000313" key="10">
    <source>
        <dbReference type="EMBL" id="ADI00757.1"/>
    </source>
</evidence>
<keyword evidence="7 8" id="KW-0472">Membrane</keyword>
<proteinExistence type="inferred from homology"/>
<keyword evidence="5 8" id="KW-0812">Transmembrane</keyword>
<organism evidence="10 11">
    <name type="scientific">Bacillus selenitireducens (strain ATCC 700615 / DSM 15326 / MLS10)</name>
    <dbReference type="NCBI Taxonomy" id="439292"/>
    <lineage>
        <taxon>Bacteria</taxon>
        <taxon>Bacillati</taxon>
        <taxon>Bacillota</taxon>
        <taxon>Bacilli</taxon>
        <taxon>Bacillales</taxon>
        <taxon>Bacillaceae</taxon>
        <taxon>Salisediminibacterium</taxon>
    </lineage>
</organism>
<evidence type="ECO:0000256" key="8">
    <source>
        <dbReference type="RuleBase" id="RU363032"/>
    </source>
</evidence>
<feature type="transmembrane region" description="Helical" evidence="8">
    <location>
        <begin position="69"/>
        <end position="96"/>
    </location>
</feature>
<evidence type="ECO:0000256" key="5">
    <source>
        <dbReference type="ARBA" id="ARBA00022692"/>
    </source>
</evidence>
<evidence type="ECO:0000256" key="3">
    <source>
        <dbReference type="ARBA" id="ARBA00022475"/>
    </source>
</evidence>
<evidence type="ECO:0000256" key="4">
    <source>
        <dbReference type="ARBA" id="ARBA00022519"/>
    </source>
</evidence>
<feature type="transmembrane region" description="Helical" evidence="8">
    <location>
        <begin position="20"/>
        <end position="38"/>
    </location>
</feature>
<keyword evidence="4" id="KW-0997">Cell inner membrane</keyword>
<dbReference type="eggNOG" id="COG1177">
    <property type="taxonomic scope" value="Bacteria"/>
</dbReference>
<feature type="transmembrane region" description="Helical" evidence="8">
    <location>
        <begin position="241"/>
        <end position="265"/>
    </location>
</feature>
<gene>
    <name evidence="10" type="ordered locus">Bsel_3275</name>
</gene>
<dbReference type="AlphaFoldDB" id="D6Y1H0"/>
<keyword evidence="11" id="KW-1185">Reference proteome</keyword>
<dbReference type="Gene3D" id="1.10.3720.10">
    <property type="entry name" value="MetI-like"/>
    <property type="match status" value="1"/>
</dbReference>
<comment type="subcellular location">
    <subcellularLocation>
        <location evidence="1">Cell inner membrane</location>
        <topology evidence="1">Multi-pass membrane protein</topology>
    </subcellularLocation>
    <subcellularLocation>
        <location evidence="8">Cell membrane</location>
        <topology evidence="8">Multi-pass membrane protein</topology>
    </subcellularLocation>
</comment>
<feature type="transmembrane region" description="Helical" evidence="8">
    <location>
        <begin position="140"/>
        <end position="157"/>
    </location>
</feature>
<dbReference type="InterPro" id="IPR000515">
    <property type="entry name" value="MetI-like"/>
</dbReference>